<evidence type="ECO:0000313" key="4">
    <source>
        <dbReference type="Proteomes" id="UP001565368"/>
    </source>
</evidence>
<feature type="region of interest" description="Disordered" evidence="1">
    <location>
        <begin position="472"/>
        <end position="496"/>
    </location>
</feature>
<gene>
    <name evidence="3" type="ORF">Q8F55_003002</name>
</gene>
<keyword evidence="4" id="KW-1185">Reference proteome</keyword>
<name>A0ABR3QBW9_9TREE</name>
<feature type="compositionally biased region" description="Pro residues" evidence="1">
    <location>
        <begin position="486"/>
        <end position="496"/>
    </location>
</feature>
<feature type="domain" description="F-box" evidence="2">
    <location>
        <begin position="70"/>
        <end position="98"/>
    </location>
</feature>
<protein>
    <recommendedName>
        <fullName evidence="2">F-box domain-containing protein</fullName>
    </recommendedName>
</protein>
<evidence type="ECO:0000259" key="2">
    <source>
        <dbReference type="Pfam" id="PF00646"/>
    </source>
</evidence>
<dbReference type="EMBL" id="JBBXJM010000002">
    <property type="protein sequence ID" value="KAL1412007.1"/>
    <property type="molecule type" value="Genomic_DNA"/>
</dbReference>
<sequence length="558" mass="61517">MGTVLDGPGCERGELMDVDCFAADDSDHPPTDIDMAPSTAPTSPGIDAGPPKAATPAVRDPWSGFPLICQTILSYLPHHDLLGMRRVSRNFCTLANDMLTSHLVLSEDNKYGDIVISGYTARPFGLMGDPCGLSKNYLYGFDAVAARSMANCRLLDIHRPVEEVEQFLFRTCSKPLTLRNLYPGWMVGDDDESRFHADIHKYRATFPFETLDHLDMSLYKDHLPKVNVLRLVIDAAYPVLTVPLYIRTPARLIIFTPTAMVDDPDMPALTIPSIVPPPGVSRLTINMRYFMEKPWQRRPVAKDKDTIFLPDSLRELVVLFSPLDYRLSKPREPPHDPPLNPFSAAALTQPTGDPHTGELLRWPQFVVKLLATVVRHNLTRPHPVVCTVVGMDWANDALWSVSRADVPGWMVEAVEAELIKVNSKSPPRDLVRAEEIWGAPTDRKHSMLEVHRSAVADANYRWLAQNGTMMQESNSGGARRGVPAAFRPPPPPPPPRAPALNAAAVTDEVAKIKFVSRRIYRASVGFTVYDLETKVDISAVPAESAGAGGTAGAGARFP</sequence>
<dbReference type="InterPro" id="IPR036047">
    <property type="entry name" value="F-box-like_dom_sf"/>
</dbReference>
<dbReference type="SUPFAM" id="SSF81383">
    <property type="entry name" value="F-box domain"/>
    <property type="match status" value="1"/>
</dbReference>
<dbReference type="GeneID" id="95984045"/>
<proteinExistence type="predicted"/>
<feature type="region of interest" description="Disordered" evidence="1">
    <location>
        <begin position="26"/>
        <end position="53"/>
    </location>
</feature>
<dbReference type="RefSeq" id="XP_069211951.1">
    <property type="nucleotide sequence ID" value="XM_069351565.1"/>
</dbReference>
<evidence type="ECO:0000313" key="3">
    <source>
        <dbReference type="EMBL" id="KAL1412007.1"/>
    </source>
</evidence>
<dbReference type="Pfam" id="PF00646">
    <property type="entry name" value="F-box"/>
    <property type="match status" value="1"/>
</dbReference>
<dbReference type="CDD" id="cd09917">
    <property type="entry name" value="F-box_SF"/>
    <property type="match status" value="1"/>
</dbReference>
<reference evidence="3 4" key="1">
    <citation type="submission" date="2023-08" db="EMBL/GenBank/DDBJ databases">
        <title>Annotated Genome Sequence of Vanrija albida AlHP1.</title>
        <authorList>
            <person name="Herzog R."/>
        </authorList>
    </citation>
    <scope>NUCLEOTIDE SEQUENCE [LARGE SCALE GENOMIC DNA]</scope>
    <source>
        <strain evidence="3 4">AlHP1</strain>
    </source>
</reference>
<dbReference type="Proteomes" id="UP001565368">
    <property type="component" value="Unassembled WGS sequence"/>
</dbReference>
<accession>A0ABR3QBW9</accession>
<dbReference type="InterPro" id="IPR001810">
    <property type="entry name" value="F-box_dom"/>
</dbReference>
<comment type="caution">
    <text evidence="3">The sequence shown here is derived from an EMBL/GenBank/DDBJ whole genome shotgun (WGS) entry which is preliminary data.</text>
</comment>
<evidence type="ECO:0000256" key="1">
    <source>
        <dbReference type="SAM" id="MobiDB-lite"/>
    </source>
</evidence>
<organism evidence="3 4">
    <name type="scientific">Vanrija albida</name>
    <dbReference type="NCBI Taxonomy" id="181172"/>
    <lineage>
        <taxon>Eukaryota</taxon>
        <taxon>Fungi</taxon>
        <taxon>Dikarya</taxon>
        <taxon>Basidiomycota</taxon>
        <taxon>Agaricomycotina</taxon>
        <taxon>Tremellomycetes</taxon>
        <taxon>Trichosporonales</taxon>
        <taxon>Trichosporonaceae</taxon>
        <taxon>Vanrija</taxon>
    </lineage>
</organism>